<keyword evidence="1" id="KW-0812">Transmembrane</keyword>
<dbReference type="STRING" id="1128970.SAMN04487935_1223"/>
<dbReference type="OrthoDB" id="1112074at2"/>
<evidence type="ECO:0000313" key="2">
    <source>
        <dbReference type="EMBL" id="SDJ62112.1"/>
    </source>
</evidence>
<evidence type="ECO:0000256" key="1">
    <source>
        <dbReference type="SAM" id="Phobius"/>
    </source>
</evidence>
<dbReference type="AlphaFoldDB" id="A0A1G8V7P5"/>
<feature type="transmembrane region" description="Helical" evidence="1">
    <location>
        <begin position="211"/>
        <end position="234"/>
    </location>
</feature>
<dbReference type="RefSeq" id="WP_091392809.1">
    <property type="nucleotide sequence ID" value="NZ_BKAI01000003.1"/>
</dbReference>
<feature type="transmembrane region" description="Helical" evidence="1">
    <location>
        <begin position="6"/>
        <end position="23"/>
    </location>
</feature>
<sequence length="356" mass="41564">MINIYYTIYANVLLLVVFLSYLYSNISVLDAPKNFPVWNILGAFLAVFLGIYVGFRPIDYIFVDMPMYAHMFEMYADGSAFARDATTDVGFYYLMEYCSKIMTAEMFFFVCFMIYIVPLVFVSIKWFKKYWFYSFLLLVTSFSFLSYGVNGIRNGMATSVFLLAISFANQRIIMALILFVSYSFHKSMSLPILALCITFAYNDFRTYLKFWLISIPLSFAVGTLFITLFTSLGFNDDRVGTYLSDVETLESSGFRLDFIIYSASAIFAAWYYIVKKKFDDPFYTRLVNVYLIVNTFWILIIRAGFSNRFAYLSWFMIAIIIIYPLLKIKLITEQHKTIGKILVIYYIFTYVLNFIS</sequence>
<reference evidence="2 3" key="1">
    <citation type="submission" date="2016-10" db="EMBL/GenBank/DDBJ databases">
        <authorList>
            <person name="de Groot N.N."/>
        </authorList>
    </citation>
    <scope>NUCLEOTIDE SEQUENCE [LARGE SCALE GENOMIC DNA]</scope>
    <source>
        <strain evidence="2 3">CGMCC 1.10076</strain>
    </source>
</reference>
<feature type="transmembrane region" description="Helical" evidence="1">
    <location>
        <begin position="309"/>
        <end position="326"/>
    </location>
</feature>
<feature type="transmembrane region" description="Helical" evidence="1">
    <location>
        <begin position="130"/>
        <end position="149"/>
    </location>
</feature>
<evidence type="ECO:0000313" key="3">
    <source>
        <dbReference type="Proteomes" id="UP000199580"/>
    </source>
</evidence>
<feature type="transmembrane region" description="Helical" evidence="1">
    <location>
        <begin position="286"/>
        <end position="303"/>
    </location>
</feature>
<feature type="transmembrane region" description="Helical" evidence="1">
    <location>
        <begin position="338"/>
        <end position="355"/>
    </location>
</feature>
<dbReference type="InterPro" id="IPR049458">
    <property type="entry name" value="EpsG-like"/>
</dbReference>
<keyword evidence="1" id="KW-1133">Transmembrane helix</keyword>
<feature type="transmembrane region" description="Helical" evidence="1">
    <location>
        <begin position="106"/>
        <end position="124"/>
    </location>
</feature>
<protein>
    <submittedName>
        <fullName evidence="2">EpsG family protein</fullName>
    </submittedName>
</protein>
<feature type="transmembrane region" description="Helical" evidence="1">
    <location>
        <begin position="35"/>
        <end position="55"/>
    </location>
</feature>
<keyword evidence="3" id="KW-1185">Reference proteome</keyword>
<feature type="transmembrane region" description="Helical" evidence="1">
    <location>
        <begin position="254"/>
        <end position="274"/>
    </location>
</feature>
<dbReference type="Pfam" id="PF14897">
    <property type="entry name" value="EpsG"/>
    <property type="match status" value="1"/>
</dbReference>
<name>A0A1G8V7P5_9FLAO</name>
<organism evidence="2 3">
    <name type="scientific">Flavobacterium noncentrifugens</name>
    <dbReference type="NCBI Taxonomy" id="1128970"/>
    <lineage>
        <taxon>Bacteria</taxon>
        <taxon>Pseudomonadati</taxon>
        <taxon>Bacteroidota</taxon>
        <taxon>Flavobacteriia</taxon>
        <taxon>Flavobacteriales</taxon>
        <taxon>Flavobacteriaceae</taxon>
        <taxon>Flavobacterium</taxon>
    </lineage>
</organism>
<dbReference type="EMBL" id="FNEZ01000002">
    <property type="protein sequence ID" value="SDJ62112.1"/>
    <property type="molecule type" value="Genomic_DNA"/>
</dbReference>
<dbReference type="Proteomes" id="UP000199580">
    <property type="component" value="Unassembled WGS sequence"/>
</dbReference>
<keyword evidence="1" id="KW-0472">Membrane</keyword>
<feature type="transmembrane region" description="Helical" evidence="1">
    <location>
        <begin position="161"/>
        <end position="182"/>
    </location>
</feature>
<accession>A0A1G8V7P5</accession>
<gene>
    <name evidence="2" type="ORF">SAMN04487935_1223</name>
</gene>
<proteinExistence type="predicted"/>